<dbReference type="Proteomes" id="UP000226420">
    <property type="component" value="Unassembled WGS sequence"/>
</dbReference>
<dbReference type="Pfam" id="PF03235">
    <property type="entry name" value="GmrSD_N"/>
    <property type="match status" value="1"/>
</dbReference>
<accession>A0AAJ4WCG0</accession>
<dbReference type="Pfam" id="PF18899">
    <property type="entry name" value="DUF5655"/>
    <property type="match status" value="1"/>
</dbReference>
<dbReference type="InterPro" id="IPR011089">
    <property type="entry name" value="GmrSD_C"/>
</dbReference>
<dbReference type="InterPro" id="IPR004919">
    <property type="entry name" value="GmrSD_N"/>
</dbReference>
<proteinExistence type="predicted"/>
<dbReference type="PANTHER" id="PTHR35149:SF2">
    <property type="entry name" value="DUF262 DOMAIN-CONTAINING PROTEIN"/>
    <property type="match status" value="1"/>
</dbReference>
<feature type="domain" description="GmrSD restriction endonucleases N-terminal" evidence="1">
    <location>
        <begin position="15"/>
        <end position="221"/>
    </location>
</feature>
<evidence type="ECO:0000259" key="3">
    <source>
        <dbReference type="Pfam" id="PF18899"/>
    </source>
</evidence>
<gene>
    <name evidence="4" type="ORF">SAMN02745723_11026</name>
</gene>
<dbReference type="InterPro" id="IPR043714">
    <property type="entry name" value="DUF5655"/>
</dbReference>
<protein>
    <submittedName>
        <fullName evidence="4">Uncharacterized conserved protein, contains ParB-like and HNH nuclease domains</fullName>
    </submittedName>
</protein>
<dbReference type="AlphaFoldDB" id="A0AAJ4WCG0"/>
<name>A0AAJ4WCG0_9GAMM</name>
<dbReference type="PANTHER" id="PTHR35149">
    <property type="entry name" value="SLL5132 PROTEIN"/>
    <property type="match status" value="1"/>
</dbReference>
<evidence type="ECO:0000259" key="2">
    <source>
        <dbReference type="Pfam" id="PF07510"/>
    </source>
</evidence>
<dbReference type="EMBL" id="FOLW01000010">
    <property type="protein sequence ID" value="SFD20815.1"/>
    <property type="molecule type" value="Genomic_DNA"/>
</dbReference>
<organism evidence="4 5">
    <name type="scientific">Pragia fontium DSM 5563 = ATCC 49100</name>
    <dbReference type="NCBI Taxonomy" id="1122977"/>
    <lineage>
        <taxon>Bacteria</taxon>
        <taxon>Pseudomonadati</taxon>
        <taxon>Pseudomonadota</taxon>
        <taxon>Gammaproteobacteria</taxon>
        <taxon>Enterobacterales</taxon>
        <taxon>Budviciaceae</taxon>
        <taxon>Pragia</taxon>
    </lineage>
</organism>
<evidence type="ECO:0000313" key="5">
    <source>
        <dbReference type="Proteomes" id="UP000226420"/>
    </source>
</evidence>
<evidence type="ECO:0000313" key="4">
    <source>
        <dbReference type="EMBL" id="SFD20815.1"/>
    </source>
</evidence>
<feature type="domain" description="GmrSD restriction endonucleases C-terminal" evidence="2">
    <location>
        <begin position="411"/>
        <end position="549"/>
    </location>
</feature>
<evidence type="ECO:0000259" key="1">
    <source>
        <dbReference type="Pfam" id="PF03235"/>
    </source>
</evidence>
<sequence length="695" mass="80861">MKAKEAKLLNFLQTAPQLVIPIYQRLYSWGLRECEQLWEDIIRCGQDEDNHGHFIGSVVYIEHGLYSVTSQSPLLIIDGQQRITTASLLIAALSEAVGEEEFIEGFNQAQLRGFYLTNPLLSGEKRYKLILSQTDNETLRAIIDGKAQPECYSLRVQENFEFFQDKLKDKTILETVCKGLSKLIVVDISLQRDNDNPQLIFESMNSTGKKLSQADLIRNYILMGLENEHQTTLYNDHWRKMELLFGQEAYSEQFDSFMRHYLTVKTGDIPKIDDVYEAFKQYFRLSRQSVESAVADIHQYAIYYCAITLGAEKNKTLKETFQNIRELRMDVAYPLILELYNDYQNDVLQLDEFIEALRLMESYVFRRAVCAIPTNSMNKTFAGLSKNFNKQRYLESFKAALMLLPSYRRFPNDEEFKREIQIRDLYNFRSRSYWLKKFENHNHKEPTLIDSATIEHIMPQCDNNADKVPQVWRQALGDEWQRVWETWRNTLGNLTLTGYNSEYSNKSFAEKRDIEKGFKYSHYILNNELVELDNWNESTILARAKRMAERASNIWPSAHLPIEVINAYKPQNTTNAVYGFDDHPYLAKECVNTLFEAFRKAVLALDPCVTEVFLKLYIAYKAEVNFVDVVPQAKRLRLSLNIPFAEINDPQGLCKDVTSLGRWGNGDVEVGFENLEDLPHVMALVTQAFERQMDN</sequence>
<feature type="domain" description="DUF5655" evidence="3">
    <location>
        <begin position="590"/>
        <end position="690"/>
    </location>
</feature>
<reference evidence="4 5" key="1">
    <citation type="submission" date="2016-10" db="EMBL/GenBank/DDBJ databases">
        <authorList>
            <person name="Varghese N."/>
            <person name="Submissions S."/>
        </authorList>
    </citation>
    <scope>NUCLEOTIDE SEQUENCE [LARGE SCALE GENOMIC DNA]</scope>
    <source>
        <strain evidence="4 5">DSM 5563</strain>
    </source>
</reference>
<dbReference type="RefSeq" id="WP_074823993.1">
    <property type="nucleotide sequence ID" value="NZ_FOLW01000010.1"/>
</dbReference>
<dbReference type="Pfam" id="PF07510">
    <property type="entry name" value="GmrSD_C"/>
    <property type="match status" value="1"/>
</dbReference>
<comment type="caution">
    <text evidence="4">The sequence shown here is derived from an EMBL/GenBank/DDBJ whole genome shotgun (WGS) entry which is preliminary data.</text>
</comment>